<sequence length="231" mass="27407">MKDKAYIVANKEQELEVLKNFEQNGFPWNACENAMSFVPSKRFNFNESNFPYILMITNDNIWWSAMKKLEDETIVYDGRKEEEMDNKYKVTQKFMNELIKWRDDERLNINTKGIIGSFLDIHHIKKIPDVVDTWWTVPENKIENNNRLIAIIKWLNGEDAFEVDKSHKFVVRSENTDADKYYTYVEVDKGITTTVYSFKYATNFDTREEAQEWANSHQVVVEIDEEGNEVE</sequence>
<accession>A0A8S5LL09</accession>
<evidence type="ECO:0000313" key="1">
    <source>
        <dbReference type="EMBL" id="DAD70536.1"/>
    </source>
</evidence>
<dbReference type="EMBL" id="BK015867">
    <property type="protein sequence ID" value="DAD70536.1"/>
    <property type="molecule type" value="Genomic_DNA"/>
</dbReference>
<protein>
    <submittedName>
        <fullName evidence="1">Uncharacterized protein</fullName>
    </submittedName>
</protein>
<name>A0A8S5LL09_9CAUD</name>
<proteinExistence type="predicted"/>
<organism evidence="1">
    <name type="scientific">Siphoviridae sp. ctcPV5</name>
    <dbReference type="NCBI Taxonomy" id="2827582"/>
    <lineage>
        <taxon>Viruses</taxon>
        <taxon>Duplodnaviria</taxon>
        <taxon>Heunggongvirae</taxon>
        <taxon>Uroviricota</taxon>
        <taxon>Caudoviricetes</taxon>
    </lineage>
</organism>
<reference evidence="1" key="1">
    <citation type="journal article" date="2021" name="Proc. Natl. Acad. Sci. U.S.A.">
        <title>A Catalog of Tens of Thousands of Viruses from Human Metagenomes Reveals Hidden Associations with Chronic Diseases.</title>
        <authorList>
            <person name="Tisza M.J."/>
            <person name="Buck C.B."/>
        </authorList>
    </citation>
    <scope>NUCLEOTIDE SEQUENCE</scope>
    <source>
        <strain evidence="1">CtcPV5</strain>
    </source>
</reference>